<dbReference type="EMBL" id="UYIV01000001">
    <property type="protein sequence ID" value="VDH03546.1"/>
    <property type="molecule type" value="Genomic_DNA"/>
</dbReference>
<reference evidence="3 4" key="1">
    <citation type="submission" date="2018-11" db="EMBL/GenBank/DDBJ databases">
        <authorList>
            <consortium name="Pathogen Informatics"/>
        </authorList>
    </citation>
    <scope>NUCLEOTIDE SEQUENCE [LARGE SCALE GENOMIC DNA]</scope>
    <source>
        <strain evidence="3 4">NCTC12929</strain>
    </source>
</reference>
<feature type="transmembrane region" description="Helical" evidence="1">
    <location>
        <begin position="79"/>
        <end position="97"/>
    </location>
</feature>
<evidence type="ECO:0000256" key="1">
    <source>
        <dbReference type="SAM" id="Phobius"/>
    </source>
</evidence>
<keyword evidence="3" id="KW-0378">Hydrolase</keyword>
<feature type="domain" description="CAAX prenyl protease 2/Lysostaphin resistance protein A-like" evidence="2">
    <location>
        <begin position="111"/>
        <end position="203"/>
    </location>
</feature>
<accession>A0A7Z9CGM1</accession>
<feature type="transmembrane region" description="Helical" evidence="1">
    <location>
        <begin position="140"/>
        <end position="161"/>
    </location>
</feature>
<dbReference type="InterPro" id="IPR003675">
    <property type="entry name" value="Rce1/LyrA-like_dom"/>
</dbReference>
<dbReference type="Proteomes" id="UP000270205">
    <property type="component" value="Unassembled WGS sequence"/>
</dbReference>
<feature type="transmembrane region" description="Helical" evidence="1">
    <location>
        <begin position="109"/>
        <end position="128"/>
    </location>
</feature>
<dbReference type="PANTHER" id="PTHR35797">
    <property type="entry name" value="PROTEASE-RELATED"/>
    <property type="match status" value="1"/>
</dbReference>
<feature type="transmembrane region" description="Helical" evidence="1">
    <location>
        <begin position="12"/>
        <end position="29"/>
    </location>
</feature>
<feature type="transmembrane region" description="Helical" evidence="1">
    <location>
        <begin position="209"/>
        <end position="228"/>
    </location>
</feature>
<dbReference type="InterPro" id="IPR042150">
    <property type="entry name" value="MmRce1-like"/>
</dbReference>
<dbReference type="Pfam" id="PF02517">
    <property type="entry name" value="Rce1-like"/>
    <property type="match status" value="1"/>
</dbReference>
<dbReference type="AlphaFoldDB" id="A0A7Z9CGM1"/>
<dbReference type="GO" id="GO:0080120">
    <property type="term" value="P:CAAX-box protein maturation"/>
    <property type="evidence" value="ECO:0007669"/>
    <property type="project" value="UniProtKB-ARBA"/>
</dbReference>
<dbReference type="GO" id="GO:0006508">
    <property type="term" value="P:proteolysis"/>
    <property type="evidence" value="ECO:0007669"/>
    <property type="project" value="UniProtKB-KW"/>
</dbReference>
<dbReference type="PANTHER" id="PTHR35797:SF1">
    <property type="entry name" value="PROTEASE"/>
    <property type="match status" value="1"/>
</dbReference>
<comment type="caution">
    <text evidence="3">The sequence shown here is derived from an EMBL/GenBank/DDBJ whole genome shotgun (WGS) entry which is preliminary data.</text>
</comment>
<dbReference type="GO" id="GO:0004175">
    <property type="term" value="F:endopeptidase activity"/>
    <property type="evidence" value="ECO:0007669"/>
    <property type="project" value="UniProtKB-ARBA"/>
</dbReference>
<keyword evidence="3" id="KW-0645">Protease</keyword>
<feature type="transmembrane region" description="Helical" evidence="1">
    <location>
        <begin position="49"/>
        <end position="67"/>
    </location>
</feature>
<sequence>MKELQKVNWYKIIIFYFSILIITFLSRKLPNLFQVIVPLFTEVHLPWNFNHGIAILIVSILFYKFYTDEKSKISFLGNQKVKALLFPIILFTGYTIYGFKNNQGIDEHIWAFIFCFITFIYNIMEEYTWRGYLIENLGKLNLIIKSLISGIFWAVWHVFIFNDFEQYGGFYLFLIFCIVFSILLTFSVLKTKSLIVPVTIHTLLIKTNIVTLICLIVFLIILTTWNKIVLKK</sequence>
<dbReference type="RefSeq" id="WP_125150970.1">
    <property type="nucleotide sequence ID" value="NZ_UYIV01000001.1"/>
</dbReference>
<gene>
    <name evidence="3" type="ORF">NCTC12929_00932</name>
</gene>
<keyword evidence="1" id="KW-0812">Transmembrane</keyword>
<feature type="transmembrane region" description="Helical" evidence="1">
    <location>
        <begin position="167"/>
        <end position="189"/>
    </location>
</feature>
<protein>
    <submittedName>
        <fullName evidence="3">CAAX amino terminal protease self- immunity</fullName>
    </submittedName>
</protein>
<keyword evidence="1" id="KW-0472">Membrane</keyword>
<evidence type="ECO:0000259" key="2">
    <source>
        <dbReference type="Pfam" id="PF02517"/>
    </source>
</evidence>
<organism evidence="3 4">
    <name type="scientific">Bergeyella zoohelcum</name>
    <dbReference type="NCBI Taxonomy" id="1015"/>
    <lineage>
        <taxon>Bacteria</taxon>
        <taxon>Pseudomonadati</taxon>
        <taxon>Bacteroidota</taxon>
        <taxon>Flavobacteriia</taxon>
        <taxon>Flavobacteriales</taxon>
        <taxon>Weeksellaceae</taxon>
        <taxon>Bergeyella</taxon>
    </lineage>
</organism>
<keyword evidence="1" id="KW-1133">Transmembrane helix</keyword>
<name>A0A7Z9CGM1_9FLAO</name>
<proteinExistence type="predicted"/>
<evidence type="ECO:0000313" key="4">
    <source>
        <dbReference type="Proteomes" id="UP000270205"/>
    </source>
</evidence>
<evidence type="ECO:0000313" key="3">
    <source>
        <dbReference type="EMBL" id="VDH03546.1"/>
    </source>
</evidence>